<keyword evidence="4" id="KW-0677">Repeat</keyword>
<keyword evidence="5" id="KW-0408">Iron</keyword>
<dbReference type="InterPro" id="IPR051555">
    <property type="entry name" value="FDH_Electron_Transfer_Unit"/>
</dbReference>
<feature type="domain" description="4Fe-4S ferredoxin-type" evidence="7">
    <location>
        <begin position="6"/>
        <end position="36"/>
    </location>
</feature>
<gene>
    <name evidence="8" type="ORF">H9804_05365</name>
</gene>
<proteinExistence type="predicted"/>
<keyword evidence="6" id="KW-0411">Iron-sulfur</keyword>
<evidence type="ECO:0000313" key="9">
    <source>
        <dbReference type="Proteomes" id="UP000824176"/>
    </source>
</evidence>
<name>A0A9D2GUS1_9BACT</name>
<evidence type="ECO:0000256" key="1">
    <source>
        <dbReference type="ARBA" id="ARBA00004196"/>
    </source>
</evidence>
<evidence type="ECO:0000256" key="2">
    <source>
        <dbReference type="ARBA" id="ARBA00022485"/>
    </source>
</evidence>
<keyword evidence="2" id="KW-0004">4Fe-4S</keyword>
<dbReference type="InterPro" id="IPR017900">
    <property type="entry name" value="4Fe4S_Fe_S_CS"/>
</dbReference>
<dbReference type="Gene3D" id="3.30.70.20">
    <property type="match status" value="2"/>
</dbReference>
<dbReference type="PROSITE" id="PS51379">
    <property type="entry name" value="4FE4S_FER_2"/>
    <property type="match status" value="2"/>
</dbReference>
<accession>A0A9D2GUS1</accession>
<sequence length="270" mass="29739">MSYQKMAVCYDTQSCIKCFACVISCSTENRMRLQRDYNYTVDKSMVEPHHHLNYLRVECTEKGTFPNVSQIAAFKHCQHCEHPKCMDICPTLAISKKDTGAVVIDQEKCVGCQSCKDACPYDVPMFSVETGKTYKCTMCHDRLTAGMPTACSAACPSVAIFSGTHDEVVAEARKRAENYSKIFNKEYFVYGADKVNDTVGTLSYMTIAPKENRDDYLLPADPSNGVAGSREVAKVVGAAAMAATAAAVAGHAVYTALKYNDNHHKENDNE</sequence>
<evidence type="ECO:0000256" key="3">
    <source>
        <dbReference type="ARBA" id="ARBA00022723"/>
    </source>
</evidence>
<keyword evidence="3" id="KW-0479">Metal-binding</keyword>
<dbReference type="AlphaFoldDB" id="A0A9D2GUS1"/>
<reference evidence="8" key="1">
    <citation type="journal article" date="2021" name="PeerJ">
        <title>Extensive microbial diversity within the chicken gut microbiome revealed by metagenomics and culture.</title>
        <authorList>
            <person name="Gilroy R."/>
            <person name="Ravi A."/>
            <person name="Getino M."/>
            <person name="Pursley I."/>
            <person name="Horton D.L."/>
            <person name="Alikhan N.F."/>
            <person name="Baker D."/>
            <person name="Gharbi K."/>
            <person name="Hall N."/>
            <person name="Watson M."/>
            <person name="Adriaenssens E.M."/>
            <person name="Foster-Nyarko E."/>
            <person name="Jarju S."/>
            <person name="Secka A."/>
            <person name="Antonio M."/>
            <person name="Oren A."/>
            <person name="Chaudhuri R.R."/>
            <person name="La Ragione R."/>
            <person name="Hildebrand F."/>
            <person name="Pallen M.J."/>
        </authorList>
    </citation>
    <scope>NUCLEOTIDE SEQUENCE</scope>
    <source>
        <strain evidence="8">ChiW4-1371</strain>
    </source>
</reference>
<dbReference type="EMBL" id="DXAQ01000085">
    <property type="protein sequence ID" value="HIZ89351.1"/>
    <property type="molecule type" value="Genomic_DNA"/>
</dbReference>
<reference evidence="8" key="2">
    <citation type="submission" date="2021-04" db="EMBL/GenBank/DDBJ databases">
        <authorList>
            <person name="Gilroy R."/>
        </authorList>
    </citation>
    <scope>NUCLEOTIDE SEQUENCE</scope>
    <source>
        <strain evidence="8">ChiW4-1371</strain>
    </source>
</reference>
<evidence type="ECO:0000256" key="6">
    <source>
        <dbReference type="ARBA" id="ARBA00023014"/>
    </source>
</evidence>
<dbReference type="Pfam" id="PF13247">
    <property type="entry name" value="Fer4_11"/>
    <property type="match status" value="1"/>
</dbReference>
<evidence type="ECO:0000259" key="7">
    <source>
        <dbReference type="PROSITE" id="PS51379"/>
    </source>
</evidence>
<evidence type="ECO:0000256" key="5">
    <source>
        <dbReference type="ARBA" id="ARBA00023004"/>
    </source>
</evidence>
<protein>
    <submittedName>
        <fullName evidence="8">4Fe-4S dicluster domain-containing protein</fullName>
    </submittedName>
</protein>
<dbReference type="PANTHER" id="PTHR43545:SF1">
    <property type="entry name" value="HYDROGENASE-2 OPERON PROTEIN HYBA"/>
    <property type="match status" value="1"/>
</dbReference>
<comment type="caution">
    <text evidence="8">The sequence shown here is derived from an EMBL/GenBank/DDBJ whole genome shotgun (WGS) entry which is preliminary data.</text>
</comment>
<comment type="subcellular location">
    <subcellularLocation>
        <location evidence="1">Cell envelope</location>
    </subcellularLocation>
</comment>
<dbReference type="SUPFAM" id="SSF54862">
    <property type="entry name" value="4Fe-4S ferredoxins"/>
    <property type="match status" value="1"/>
</dbReference>
<dbReference type="Proteomes" id="UP000824176">
    <property type="component" value="Unassembled WGS sequence"/>
</dbReference>
<dbReference type="GO" id="GO:0030313">
    <property type="term" value="C:cell envelope"/>
    <property type="evidence" value="ECO:0007669"/>
    <property type="project" value="UniProtKB-SubCell"/>
</dbReference>
<dbReference type="GO" id="GO:0046872">
    <property type="term" value="F:metal ion binding"/>
    <property type="evidence" value="ECO:0007669"/>
    <property type="project" value="UniProtKB-KW"/>
</dbReference>
<dbReference type="PANTHER" id="PTHR43545">
    <property type="entry name" value="FORMATE DEHYDROGENASE, NITRATE-INDUCIBLE, IRON-SULFUR SUBUNIT"/>
    <property type="match status" value="1"/>
</dbReference>
<dbReference type="GO" id="GO:0051539">
    <property type="term" value="F:4 iron, 4 sulfur cluster binding"/>
    <property type="evidence" value="ECO:0007669"/>
    <property type="project" value="UniProtKB-KW"/>
</dbReference>
<feature type="domain" description="4Fe-4S ferredoxin-type" evidence="7">
    <location>
        <begin position="100"/>
        <end position="129"/>
    </location>
</feature>
<evidence type="ECO:0000313" key="8">
    <source>
        <dbReference type="EMBL" id="HIZ89351.1"/>
    </source>
</evidence>
<organism evidence="8 9">
    <name type="scientific">Candidatus Mucispirillum faecigallinarum</name>
    <dbReference type="NCBI Taxonomy" id="2838699"/>
    <lineage>
        <taxon>Bacteria</taxon>
        <taxon>Pseudomonadati</taxon>
        <taxon>Deferribacterota</taxon>
        <taxon>Deferribacteres</taxon>
        <taxon>Deferribacterales</taxon>
        <taxon>Mucispirillaceae</taxon>
        <taxon>Mucispirillum</taxon>
    </lineage>
</organism>
<dbReference type="InterPro" id="IPR017896">
    <property type="entry name" value="4Fe4S_Fe-S-bd"/>
</dbReference>
<dbReference type="CDD" id="cd04410">
    <property type="entry name" value="DMSOR_beta-like"/>
    <property type="match status" value="1"/>
</dbReference>
<evidence type="ECO:0000256" key="4">
    <source>
        <dbReference type="ARBA" id="ARBA00022737"/>
    </source>
</evidence>
<dbReference type="PROSITE" id="PS00198">
    <property type="entry name" value="4FE4S_FER_1"/>
    <property type="match status" value="1"/>
</dbReference>